<comment type="caution">
    <text evidence="6">The sequence shown here is derived from an EMBL/GenBank/DDBJ whole genome shotgun (WGS) entry which is preliminary data.</text>
</comment>
<sequence length="300" mass="31071">MRYVVAVAETGNFTRAAEQCFVVQSALSHQIKALERELGVELFARTSRKVEPTAAGLAFVDGARRTLAQADRTVADAAAAVGRIRGRLTLGIIPTVTGIDLPDALRRFRDAHPAVTVSLQVGGSDEIVADIRAGAVDVGLLGLPAGDVPEGVRSRVIARDRHVACVAVDHPLAGRRSIGLDRLAGETFVDFPADTPGRAQSDRAFDAAGLDRTVAYEVMALDIVAGLVRAGLSVALLPSAVAPSDDPGVSLVPVRGGPARAEHLAWSDFNPSPAATAFLSIVDASSPAGDSPAVIGRPAD</sequence>
<keyword evidence="7" id="KW-1185">Reference proteome</keyword>
<dbReference type="GO" id="GO:0003700">
    <property type="term" value="F:DNA-binding transcription factor activity"/>
    <property type="evidence" value="ECO:0007669"/>
    <property type="project" value="InterPro"/>
</dbReference>
<dbReference type="Pfam" id="PF03466">
    <property type="entry name" value="LysR_substrate"/>
    <property type="match status" value="1"/>
</dbReference>
<evidence type="ECO:0000256" key="3">
    <source>
        <dbReference type="ARBA" id="ARBA00023125"/>
    </source>
</evidence>
<dbReference type="InterPro" id="IPR005119">
    <property type="entry name" value="LysR_subst-bd"/>
</dbReference>
<dbReference type="SUPFAM" id="SSF53850">
    <property type="entry name" value="Periplasmic binding protein-like II"/>
    <property type="match status" value="1"/>
</dbReference>
<dbReference type="EMBL" id="SOAU01000001">
    <property type="protein sequence ID" value="TDT17903.1"/>
    <property type="molecule type" value="Genomic_DNA"/>
</dbReference>
<evidence type="ECO:0000256" key="1">
    <source>
        <dbReference type="ARBA" id="ARBA00009437"/>
    </source>
</evidence>
<dbReference type="PANTHER" id="PTHR30346">
    <property type="entry name" value="TRANSCRIPTIONAL DUAL REGULATOR HCAR-RELATED"/>
    <property type="match status" value="1"/>
</dbReference>
<comment type="similarity">
    <text evidence="1">Belongs to the LysR transcriptional regulatory family.</text>
</comment>
<dbReference type="AlphaFoldDB" id="A0A4R7I5F5"/>
<dbReference type="PRINTS" id="PR00039">
    <property type="entry name" value="HTHLYSR"/>
</dbReference>
<dbReference type="InterPro" id="IPR036388">
    <property type="entry name" value="WH-like_DNA-bd_sf"/>
</dbReference>
<dbReference type="PANTHER" id="PTHR30346:SF30">
    <property type="entry name" value="SMALL NEUTRAL PROTEASE REGULATORY PROTEIN"/>
    <property type="match status" value="1"/>
</dbReference>
<keyword evidence="3 6" id="KW-0238">DNA-binding</keyword>
<dbReference type="InterPro" id="IPR036390">
    <property type="entry name" value="WH_DNA-bd_sf"/>
</dbReference>
<dbReference type="GO" id="GO:0032993">
    <property type="term" value="C:protein-DNA complex"/>
    <property type="evidence" value="ECO:0007669"/>
    <property type="project" value="TreeGrafter"/>
</dbReference>
<feature type="domain" description="HTH lysR-type" evidence="5">
    <location>
        <begin position="1"/>
        <end position="53"/>
    </location>
</feature>
<accession>A0A4R7I5F5</accession>
<dbReference type="Gene3D" id="1.10.10.10">
    <property type="entry name" value="Winged helix-like DNA-binding domain superfamily/Winged helix DNA-binding domain"/>
    <property type="match status" value="1"/>
</dbReference>
<evidence type="ECO:0000256" key="2">
    <source>
        <dbReference type="ARBA" id="ARBA00023015"/>
    </source>
</evidence>
<dbReference type="SUPFAM" id="SSF46785">
    <property type="entry name" value="Winged helix' DNA-binding domain"/>
    <property type="match status" value="1"/>
</dbReference>
<protein>
    <submittedName>
        <fullName evidence="6">DNA-binding transcriptional LysR family regulator</fullName>
    </submittedName>
</protein>
<dbReference type="PROSITE" id="PS50931">
    <property type="entry name" value="HTH_LYSR"/>
    <property type="match status" value="1"/>
</dbReference>
<keyword evidence="4" id="KW-0804">Transcription</keyword>
<dbReference type="Pfam" id="PF00126">
    <property type="entry name" value="HTH_1"/>
    <property type="match status" value="1"/>
</dbReference>
<reference evidence="6 7" key="1">
    <citation type="submission" date="2019-03" db="EMBL/GenBank/DDBJ databases">
        <title>Sequencing the genomes of 1000 actinobacteria strains.</title>
        <authorList>
            <person name="Klenk H.-P."/>
        </authorList>
    </citation>
    <scope>NUCLEOTIDE SEQUENCE [LARGE SCALE GENOMIC DNA]</scope>
    <source>
        <strain evidence="6 7">DSM 18936</strain>
    </source>
</reference>
<evidence type="ECO:0000256" key="4">
    <source>
        <dbReference type="ARBA" id="ARBA00023163"/>
    </source>
</evidence>
<organism evidence="6 7">
    <name type="scientific">Ilumatobacter fluminis</name>
    <dbReference type="NCBI Taxonomy" id="467091"/>
    <lineage>
        <taxon>Bacteria</taxon>
        <taxon>Bacillati</taxon>
        <taxon>Actinomycetota</taxon>
        <taxon>Acidimicrobiia</taxon>
        <taxon>Acidimicrobiales</taxon>
        <taxon>Ilumatobacteraceae</taxon>
        <taxon>Ilumatobacter</taxon>
    </lineage>
</organism>
<evidence type="ECO:0000313" key="7">
    <source>
        <dbReference type="Proteomes" id="UP000294558"/>
    </source>
</evidence>
<dbReference type="InterPro" id="IPR000847">
    <property type="entry name" value="LysR_HTH_N"/>
</dbReference>
<dbReference type="Proteomes" id="UP000294558">
    <property type="component" value="Unassembled WGS sequence"/>
</dbReference>
<evidence type="ECO:0000259" key="5">
    <source>
        <dbReference type="PROSITE" id="PS50931"/>
    </source>
</evidence>
<proteinExistence type="inferred from homology"/>
<dbReference type="Gene3D" id="3.40.190.290">
    <property type="match status" value="1"/>
</dbReference>
<evidence type="ECO:0000313" key="6">
    <source>
        <dbReference type="EMBL" id="TDT17903.1"/>
    </source>
</evidence>
<dbReference type="FunFam" id="1.10.10.10:FF:000001">
    <property type="entry name" value="LysR family transcriptional regulator"/>
    <property type="match status" value="1"/>
</dbReference>
<name>A0A4R7I5F5_9ACTN</name>
<dbReference type="CDD" id="cd08436">
    <property type="entry name" value="PBP2_LTTR_like_3"/>
    <property type="match status" value="1"/>
</dbReference>
<gene>
    <name evidence="6" type="ORF">BDK89_3516</name>
</gene>
<keyword evidence="2" id="KW-0805">Transcription regulation</keyword>
<dbReference type="GO" id="GO:0003677">
    <property type="term" value="F:DNA binding"/>
    <property type="evidence" value="ECO:0007669"/>
    <property type="project" value="UniProtKB-KW"/>
</dbReference>